<dbReference type="InterPro" id="IPR011502">
    <property type="entry name" value="Nucleoporin_Nup85"/>
</dbReference>
<evidence type="ECO:0000256" key="4">
    <source>
        <dbReference type="ARBA" id="ARBA00022816"/>
    </source>
</evidence>
<dbReference type="GO" id="GO:0031080">
    <property type="term" value="C:nuclear pore outer ring"/>
    <property type="evidence" value="ECO:0007669"/>
    <property type="project" value="TreeGrafter"/>
</dbReference>
<dbReference type="GO" id="GO:0006406">
    <property type="term" value="P:mRNA export from nucleus"/>
    <property type="evidence" value="ECO:0007669"/>
    <property type="project" value="TreeGrafter"/>
</dbReference>
<dbReference type="Proteomes" id="UP000232323">
    <property type="component" value="Unassembled WGS sequence"/>
</dbReference>
<comment type="similarity">
    <text evidence="2 9">Belongs to the nucleoporin Nup85 family.</text>
</comment>
<dbReference type="OrthoDB" id="17644at2759"/>
<name>A0A250WY33_9CHLO</name>
<comment type="subcellular location">
    <subcellularLocation>
        <location evidence="1 9">Nucleus</location>
        <location evidence="1 9">Nuclear pore complex</location>
    </subcellularLocation>
</comment>
<evidence type="ECO:0000256" key="7">
    <source>
        <dbReference type="ARBA" id="ARBA00023132"/>
    </source>
</evidence>
<organism evidence="10 11">
    <name type="scientific">Chlamydomonas eustigma</name>
    <dbReference type="NCBI Taxonomy" id="1157962"/>
    <lineage>
        <taxon>Eukaryota</taxon>
        <taxon>Viridiplantae</taxon>
        <taxon>Chlorophyta</taxon>
        <taxon>core chlorophytes</taxon>
        <taxon>Chlorophyceae</taxon>
        <taxon>CS clade</taxon>
        <taxon>Chlamydomonadales</taxon>
        <taxon>Chlamydomonadaceae</taxon>
        <taxon>Chlamydomonas</taxon>
    </lineage>
</organism>
<comment type="function">
    <text evidence="9">Functions as a component of the nuclear pore complex (NPC).</text>
</comment>
<evidence type="ECO:0000256" key="3">
    <source>
        <dbReference type="ARBA" id="ARBA00022448"/>
    </source>
</evidence>
<keyword evidence="9" id="KW-0472">Membrane</keyword>
<evidence type="ECO:0000313" key="10">
    <source>
        <dbReference type="EMBL" id="GAX75754.1"/>
    </source>
</evidence>
<keyword evidence="5 9" id="KW-0653">Protein transport</keyword>
<keyword evidence="4 9" id="KW-0509">mRNA transport</keyword>
<dbReference type="AlphaFoldDB" id="A0A250WY33"/>
<keyword evidence="6 9" id="KW-0811">Translocation</keyword>
<keyword evidence="8 9" id="KW-0539">Nucleus</keyword>
<accession>A0A250WY33</accession>
<keyword evidence="3 9" id="KW-0813">Transport</keyword>
<sequence length="759" mass="83179">MEDVTAPAIISARVPCSSVGTLTFSWGVGTEIRLFEVVSPESGLGGQEPFKSVVTWSAPSSSHKTLAHAVVSAQAQLHTSQPRDLQGSRTGAVPQQLISFSNKVLSALAKERQHAEGSLVSLEHAIWQLLGIFFINITLSGGYFAEDLSAWLADNGAIIDEMSGRASLQSRLEVLLNSARADVLADYWPCMCQLVSVGRMRDALKLMEAHDVMQGHLSGTHDTMMPQYELMDALYVLMRQMPRFKNGGASNGLTGREFDNMAEYLQYRSQWQLQCRQLPSQCETLFQGCQTVNAMTASGILSILAILGGDDEAALGTHSGNWLELLVSELIHMRPHAQARQHLRPLLRHCQDMVVQQQQQEPEEEPAVLPLLRDLLEALVDSEVQRVVEVLSSSGAVSPWFMTHMYEVMQAAPRTSEVIERPLPLFGGDQVEYWRLMFAEMLASQPSTSKLALSYLALCPTYGADAAETFIESIPIGQDSAGGPAQVHKLLHLCESHGLSSVSTSICRAAAAASMQHGQLGKAAGWALRARDSRMLAAILEPMVVEVEELLFDGVGKYQASVLPLRAVHELEELLNYLSPLGIVGKEELQEQDCHNGINNAEAPRKSQSTSGSSSLEFLCGLLNIEKAIQSYQDTAQQIKALEPMQMSSDNVDAQHSSSMKAVRSSVLTLLGSDSVPWRLLLPILFHIIPFLESSSLCFSAQDVRKLMRLLTDLTFAEKSGSFQSCMHDRHIKDIRLALSRALARSHVYGDSSSTRIAS</sequence>
<comment type="subunit">
    <text evidence="9">Component of the nuclear pore complex (NPC).</text>
</comment>
<evidence type="ECO:0000256" key="6">
    <source>
        <dbReference type="ARBA" id="ARBA00023010"/>
    </source>
</evidence>
<dbReference type="PANTHER" id="PTHR13373:SF21">
    <property type="entry name" value="NUCLEAR PORE COMPLEX PROTEIN NUP85"/>
    <property type="match status" value="1"/>
</dbReference>
<dbReference type="EMBL" id="BEGY01000013">
    <property type="protein sequence ID" value="GAX75754.1"/>
    <property type="molecule type" value="Genomic_DNA"/>
</dbReference>
<proteinExistence type="inferred from homology"/>
<evidence type="ECO:0000256" key="5">
    <source>
        <dbReference type="ARBA" id="ARBA00022927"/>
    </source>
</evidence>
<evidence type="ECO:0000256" key="9">
    <source>
        <dbReference type="RuleBase" id="RU365073"/>
    </source>
</evidence>
<keyword evidence="11" id="KW-1185">Reference proteome</keyword>
<keyword evidence="7 9" id="KW-0906">Nuclear pore complex</keyword>
<gene>
    <name evidence="10" type="ORF">CEUSTIGMA_g3197.t1</name>
</gene>
<dbReference type="GO" id="GO:0017056">
    <property type="term" value="F:structural constituent of nuclear pore"/>
    <property type="evidence" value="ECO:0007669"/>
    <property type="project" value="TreeGrafter"/>
</dbReference>
<evidence type="ECO:0000256" key="2">
    <source>
        <dbReference type="ARBA" id="ARBA00005573"/>
    </source>
</evidence>
<reference evidence="10 11" key="1">
    <citation type="submission" date="2017-08" db="EMBL/GenBank/DDBJ databases">
        <title>Acidophilic green algal genome provides insights into adaptation to an acidic environment.</title>
        <authorList>
            <person name="Hirooka S."/>
            <person name="Hirose Y."/>
            <person name="Kanesaki Y."/>
            <person name="Higuchi S."/>
            <person name="Fujiwara T."/>
            <person name="Onuma R."/>
            <person name="Era A."/>
            <person name="Ohbayashi R."/>
            <person name="Uzuka A."/>
            <person name="Nozaki H."/>
            <person name="Yoshikawa H."/>
            <person name="Miyagishima S.Y."/>
        </authorList>
    </citation>
    <scope>NUCLEOTIDE SEQUENCE [LARGE SCALE GENOMIC DNA]</scope>
    <source>
        <strain evidence="10 11">NIES-2499</strain>
    </source>
</reference>
<dbReference type="Pfam" id="PF07575">
    <property type="entry name" value="Nucleopor_Nup85"/>
    <property type="match status" value="1"/>
</dbReference>
<evidence type="ECO:0000256" key="1">
    <source>
        <dbReference type="ARBA" id="ARBA00004567"/>
    </source>
</evidence>
<dbReference type="PANTHER" id="PTHR13373">
    <property type="entry name" value="FROUNT PROTEIN-RELATED"/>
    <property type="match status" value="1"/>
</dbReference>
<dbReference type="GO" id="GO:0045893">
    <property type="term" value="P:positive regulation of DNA-templated transcription"/>
    <property type="evidence" value="ECO:0007669"/>
    <property type="project" value="TreeGrafter"/>
</dbReference>
<dbReference type="GO" id="GO:0031965">
    <property type="term" value="C:nuclear membrane"/>
    <property type="evidence" value="ECO:0007669"/>
    <property type="project" value="UniProtKB-UniRule"/>
</dbReference>
<dbReference type="STRING" id="1157962.A0A250WY33"/>
<comment type="caution">
    <text evidence="10">The sequence shown here is derived from an EMBL/GenBank/DDBJ whole genome shotgun (WGS) entry which is preliminary data.</text>
</comment>
<dbReference type="GO" id="GO:0006606">
    <property type="term" value="P:protein import into nucleus"/>
    <property type="evidence" value="ECO:0007669"/>
    <property type="project" value="TreeGrafter"/>
</dbReference>
<evidence type="ECO:0000256" key="8">
    <source>
        <dbReference type="ARBA" id="ARBA00023242"/>
    </source>
</evidence>
<protein>
    <recommendedName>
        <fullName evidence="9">Nuclear pore complex protein Nup85</fullName>
    </recommendedName>
</protein>
<evidence type="ECO:0000313" key="11">
    <source>
        <dbReference type="Proteomes" id="UP000232323"/>
    </source>
</evidence>